<evidence type="ECO:0000313" key="4">
    <source>
        <dbReference type="EMBL" id="GHG52148.1"/>
    </source>
</evidence>
<keyword evidence="5" id="KW-1185">Reference proteome</keyword>
<dbReference type="EMBL" id="BNBF01000009">
    <property type="protein sequence ID" value="GHG52148.1"/>
    <property type="molecule type" value="Genomic_DNA"/>
</dbReference>
<dbReference type="RefSeq" id="WP_229899954.1">
    <property type="nucleotide sequence ID" value="NZ_BNBF01000009.1"/>
</dbReference>
<reference evidence="5" key="1">
    <citation type="journal article" date="2019" name="Int. J. Syst. Evol. Microbiol.">
        <title>The Global Catalogue of Microorganisms (GCM) 10K type strain sequencing project: providing services to taxonomists for standard genome sequencing and annotation.</title>
        <authorList>
            <consortium name="The Broad Institute Genomics Platform"/>
            <consortium name="The Broad Institute Genome Sequencing Center for Infectious Disease"/>
            <person name="Wu L."/>
            <person name="Ma J."/>
        </authorList>
    </citation>
    <scope>NUCLEOTIDE SEQUENCE [LARGE SCALE GENOMIC DNA]</scope>
    <source>
        <strain evidence="5">JCM 4253</strain>
    </source>
</reference>
<evidence type="ECO:0000256" key="1">
    <source>
        <dbReference type="SAM" id="MobiDB-lite"/>
    </source>
</evidence>
<gene>
    <name evidence="4" type="ORF">GCM10018980_35510</name>
</gene>
<feature type="region of interest" description="Disordered" evidence="1">
    <location>
        <begin position="242"/>
        <end position="411"/>
    </location>
</feature>
<name>A0A919C725_9ACTN</name>
<accession>A0A919C725</accession>
<evidence type="ECO:0000256" key="2">
    <source>
        <dbReference type="SAM" id="SignalP"/>
    </source>
</evidence>
<feature type="chain" id="PRO_5039263701" description="DUF6777 domain-containing protein" evidence="2">
    <location>
        <begin position="23"/>
        <end position="411"/>
    </location>
</feature>
<feature type="domain" description="DUF6777" evidence="3">
    <location>
        <begin position="83"/>
        <end position="245"/>
    </location>
</feature>
<dbReference type="AlphaFoldDB" id="A0A919C725"/>
<dbReference type="InterPro" id="IPR046704">
    <property type="entry name" value="DUF6777"/>
</dbReference>
<organism evidence="4 5">
    <name type="scientific">Streptomyces capoamus</name>
    <dbReference type="NCBI Taxonomy" id="68183"/>
    <lineage>
        <taxon>Bacteria</taxon>
        <taxon>Bacillati</taxon>
        <taxon>Actinomycetota</taxon>
        <taxon>Actinomycetes</taxon>
        <taxon>Kitasatosporales</taxon>
        <taxon>Streptomycetaceae</taxon>
        <taxon>Streptomyces</taxon>
    </lineage>
</organism>
<dbReference type="Proteomes" id="UP000619355">
    <property type="component" value="Unassembled WGS sequence"/>
</dbReference>
<sequence length="411" mass="41048">MRIPTRSIVPACAFLVTLLAAGCAGTGVKQTRAGEPVLLQAAGERGPGPFTESTDTGVARTGTPRATAPVQPGDVEAPLRAARTVSGATPGLYRGSPRVAGCDIERHIRRLTADEARAQAFAGAAGVTREDLPGYLRGLTPVVLGADTRVTNHAYRDHRASGFQAVLQAGTAVLVDDRGVPRVRCACGNPLDQPAPTRGGADARGTLWAGYRPNQVIVVAPASRTVTSLTIVDPATRTWIQRRTGPDVRRDRVVPAPPGASTSPAAPDPTDAGAAVTGQPSAEESGSPASPGRTGVPPSPSVPVVPGRRSGTPDRNTATAATDPPSPGPDPALSLVPALSLAPSGETGRPRAPDAPDRAGLSPSGPSPSPSAPSPSGPSPSGSGTATPRTTGTAGTTGPGGSVPAGPADGD</sequence>
<feature type="compositionally biased region" description="Low complexity" evidence="1">
    <location>
        <begin position="259"/>
        <end position="296"/>
    </location>
</feature>
<feature type="compositionally biased region" description="Basic and acidic residues" evidence="1">
    <location>
        <begin position="244"/>
        <end position="253"/>
    </location>
</feature>
<evidence type="ECO:0000313" key="5">
    <source>
        <dbReference type="Proteomes" id="UP000619355"/>
    </source>
</evidence>
<feature type="compositionally biased region" description="Basic and acidic residues" evidence="1">
    <location>
        <begin position="348"/>
        <end position="357"/>
    </location>
</feature>
<keyword evidence="2" id="KW-0732">Signal</keyword>
<evidence type="ECO:0000259" key="3">
    <source>
        <dbReference type="Pfam" id="PF20568"/>
    </source>
</evidence>
<protein>
    <recommendedName>
        <fullName evidence="3">DUF6777 domain-containing protein</fullName>
    </recommendedName>
</protein>
<proteinExistence type="predicted"/>
<feature type="region of interest" description="Disordered" evidence="1">
    <location>
        <begin position="41"/>
        <end position="73"/>
    </location>
</feature>
<feature type="signal peptide" evidence="2">
    <location>
        <begin position="1"/>
        <end position="22"/>
    </location>
</feature>
<dbReference type="PROSITE" id="PS51257">
    <property type="entry name" value="PROKAR_LIPOPROTEIN"/>
    <property type="match status" value="1"/>
</dbReference>
<feature type="compositionally biased region" description="Pro residues" evidence="1">
    <location>
        <begin position="365"/>
        <end position="378"/>
    </location>
</feature>
<feature type="compositionally biased region" description="Low complexity" evidence="1">
    <location>
        <begin position="379"/>
        <end position="394"/>
    </location>
</feature>
<feature type="compositionally biased region" description="Low complexity" evidence="1">
    <location>
        <begin position="331"/>
        <end position="344"/>
    </location>
</feature>
<comment type="caution">
    <text evidence="4">The sequence shown here is derived from an EMBL/GenBank/DDBJ whole genome shotgun (WGS) entry which is preliminary data.</text>
</comment>
<dbReference type="Pfam" id="PF20568">
    <property type="entry name" value="DUF6777"/>
    <property type="match status" value="1"/>
</dbReference>